<organism evidence="6 7">
    <name type="scientific">Phreatobacter stygius</name>
    <dbReference type="NCBI Taxonomy" id="1940610"/>
    <lineage>
        <taxon>Bacteria</taxon>
        <taxon>Pseudomonadati</taxon>
        <taxon>Pseudomonadota</taxon>
        <taxon>Alphaproteobacteria</taxon>
        <taxon>Hyphomicrobiales</taxon>
        <taxon>Phreatobacteraceae</taxon>
        <taxon>Phreatobacter</taxon>
    </lineage>
</organism>
<evidence type="ECO:0000256" key="2">
    <source>
        <dbReference type="ARBA" id="ARBA00022630"/>
    </source>
</evidence>
<keyword evidence="7" id="KW-1185">Reference proteome</keyword>
<comment type="similarity">
    <text evidence="4">Belongs to the flavoredoxin family.</text>
</comment>
<dbReference type="SUPFAM" id="SSF50475">
    <property type="entry name" value="FMN-binding split barrel"/>
    <property type="match status" value="1"/>
</dbReference>
<gene>
    <name evidence="6" type="ORF">E8M01_26610</name>
</gene>
<reference evidence="6 7" key="1">
    <citation type="submission" date="2019-04" db="EMBL/GenBank/DDBJ databases">
        <title>Phreatobacter aquaticus sp. nov.</title>
        <authorList>
            <person name="Choi A."/>
        </authorList>
    </citation>
    <scope>NUCLEOTIDE SEQUENCE [LARGE SCALE GENOMIC DNA]</scope>
    <source>
        <strain evidence="6 7">KCTC 52518</strain>
    </source>
</reference>
<dbReference type="InterPro" id="IPR012349">
    <property type="entry name" value="Split_barrel_FMN-bd"/>
</dbReference>
<keyword evidence="2" id="KW-0285">Flavoprotein</keyword>
<dbReference type="AlphaFoldDB" id="A0A4D7B3I6"/>
<evidence type="ECO:0000259" key="5">
    <source>
        <dbReference type="SMART" id="SM00903"/>
    </source>
</evidence>
<dbReference type="RefSeq" id="WP_136962912.1">
    <property type="nucleotide sequence ID" value="NZ_CP039690.1"/>
</dbReference>
<dbReference type="PANTHER" id="PTHR33798:SF5">
    <property type="entry name" value="FLAVIN REDUCTASE LIKE DOMAIN-CONTAINING PROTEIN"/>
    <property type="match status" value="1"/>
</dbReference>
<protein>
    <submittedName>
        <fullName evidence="6">Flavin reductase family protein</fullName>
    </submittedName>
</protein>
<evidence type="ECO:0000256" key="1">
    <source>
        <dbReference type="ARBA" id="ARBA00001917"/>
    </source>
</evidence>
<dbReference type="Gene3D" id="2.30.110.10">
    <property type="entry name" value="Electron Transport, Fmn-binding Protein, Chain A"/>
    <property type="match status" value="1"/>
</dbReference>
<evidence type="ECO:0000256" key="4">
    <source>
        <dbReference type="ARBA" id="ARBA00038054"/>
    </source>
</evidence>
<sequence length="201" mass="21531">MLFDMTTLAADVRYKILTATVTPRPIAWVTTRSPEGVANAAPFSFFNIMGHEPPTVAIGVMRHPEKGFKDTAENILSTGEFVVHLVPARLAAAMNATCVDAPAEVDELALAGLHTVASVKVAPPRIADSPVAFECRNLASVVTGPRQVTVIGEVVCAHVSDEFVLDAARGHIDTLALDLVSRMHGSGWYARSADLFQMIRP</sequence>
<proteinExistence type="inferred from homology"/>
<evidence type="ECO:0000313" key="6">
    <source>
        <dbReference type="EMBL" id="QCI67481.1"/>
    </source>
</evidence>
<dbReference type="PANTHER" id="PTHR33798">
    <property type="entry name" value="FLAVOPROTEIN OXYGENASE"/>
    <property type="match status" value="1"/>
</dbReference>
<dbReference type="GO" id="GO:0016646">
    <property type="term" value="F:oxidoreductase activity, acting on the CH-NH group of donors, NAD or NADP as acceptor"/>
    <property type="evidence" value="ECO:0007669"/>
    <property type="project" value="UniProtKB-ARBA"/>
</dbReference>
<keyword evidence="3" id="KW-0288">FMN</keyword>
<comment type="cofactor">
    <cofactor evidence="1">
        <name>FMN</name>
        <dbReference type="ChEBI" id="CHEBI:58210"/>
    </cofactor>
</comment>
<dbReference type="SMART" id="SM00903">
    <property type="entry name" value="Flavin_Reduct"/>
    <property type="match status" value="1"/>
</dbReference>
<feature type="domain" description="Flavin reductase like" evidence="5">
    <location>
        <begin position="19"/>
        <end position="173"/>
    </location>
</feature>
<dbReference type="KEGG" id="pstg:E8M01_26610"/>
<dbReference type="OrthoDB" id="9783347at2"/>
<dbReference type="GO" id="GO:0010181">
    <property type="term" value="F:FMN binding"/>
    <property type="evidence" value="ECO:0007669"/>
    <property type="project" value="InterPro"/>
</dbReference>
<dbReference type="Pfam" id="PF01613">
    <property type="entry name" value="Flavin_Reduct"/>
    <property type="match status" value="1"/>
</dbReference>
<accession>A0A4D7B3I6</accession>
<dbReference type="EMBL" id="CP039690">
    <property type="protein sequence ID" value="QCI67481.1"/>
    <property type="molecule type" value="Genomic_DNA"/>
</dbReference>
<evidence type="ECO:0000313" key="7">
    <source>
        <dbReference type="Proteomes" id="UP000298781"/>
    </source>
</evidence>
<dbReference type="InterPro" id="IPR002563">
    <property type="entry name" value="Flavin_Rdtase-like_dom"/>
</dbReference>
<evidence type="ECO:0000256" key="3">
    <source>
        <dbReference type="ARBA" id="ARBA00022643"/>
    </source>
</evidence>
<name>A0A4D7B3I6_9HYPH</name>
<dbReference type="Proteomes" id="UP000298781">
    <property type="component" value="Chromosome"/>
</dbReference>